<reference evidence="5" key="1">
    <citation type="journal article" date="2021" name="Sci. Rep.">
        <title>Diploid genomic architecture of Nitzschia inconspicua, an elite biomass production diatom.</title>
        <authorList>
            <person name="Oliver A."/>
            <person name="Podell S."/>
            <person name="Pinowska A."/>
            <person name="Traller J.C."/>
            <person name="Smith S.R."/>
            <person name="McClure R."/>
            <person name="Beliaev A."/>
            <person name="Bohutskyi P."/>
            <person name="Hill E.A."/>
            <person name="Rabines A."/>
            <person name="Zheng H."/>
            <person name="Allen L.Z."/>
            <person name="Kuo A."/>
            <person name="Grigoriev I.V."/>
            <person name="Allen A.E."/>
            <person name="Hazlebeck D."/>
            <person name="Allen E.E."/>
        </authorList>
    </citation>
    <scope>NUCLEOTIDE SEQUENCE</scope>
    <source>
        <strain evidence="5">Hildebrandi</strain>
    </source>
</reference>
<dbReference type="Pfam" id="PF00400">
    <property type="entry name" value="WD40"/>
    <property type="match status" value="7"/>
</dbReference>
<evidence type="ECO:0000256" key="3">
    <source>
        <dbReference type="PROSITE-ProRule" id="PRU00221"/>
    </source>
</evidence>
<keyword evidence="2" id="KW-0677">Repeat</keyword>
<dbReference type="PANTHER" id="PTHR19848">
    <property type="entry name" value="WD40 REPEAT PROTEIN"/>
    <property type="match status" value="1"/>
</dbReference>
<evidence type="ECO:0000256" key="2">
    <source>
        <dbReference type="ARBA" id="ARBA00022737"/>
    </source>
</evidence>
<dbReference type="InterPro" id="IPR001680">
    <property type="entry name" value="WD40_rpt"/>
</dbReference>
<dbReference type="EMBL" id="JAGRRH010000020">
    <property type="protein sequence ID" value="KAG7347339.1"/>
    <property type="molecule type" value="Genomic_DNA"/>
</dbReference>
<reference evidence="5" key="2">
    <citation type="submission" date="2021-04" db="EMBL/GenBank/DDBJ databases">
        <authorList>
            <person name="Podell S."/>
        </authorList>
    </citation>
    <scope>NUCLEOTIDE SEQUENCE</scope>
    <source>
        <strain evidence="5">Hildebrandi</strain>
    </source>
</reference>
<evidence type="ECO:0000256" key="1">
    <source>
        <dbReference type="ARBA" id="ARBA00022574"/>
    </source>
</evidence>
<organism evidence="5 6">
    <name type="scientific">Nitzschia inconspicua</name>
    <dbReference type="NCBI Taxonomy" id="303405"/>
    <lineage>
        <taxon>Eukaryota</taxon>
        <taxon>Sar</taxon>
        <taxon>Stramenopiles</taxon>
        <taxon>Ochrophyta</taxon>
        <taxon>Bacillariophyta</taxon>
        <taxon>Bacillariophyceae</taxon>
        <taxon>Bacillariophycidae</taxon>
        <taxon>Bacillariales</taxon>
        <taxon>Bacillariaceae</taxon>
        <taxon>Nitzschia</taxon>
    </lineage>
</organism>
<sequence length="474" mass="52809">MRLMPPPPILTFKENEGLTVHDERISLEALHPCMFPMLQRTPYAARWRTLQDSWEERHLQQCREILQEISQCEVTVKLLRERDIENTLDITFIEEIDDDNSWSPTSVHENTFEDSDESEGFVLPGSTVKPHTRTMQLPQIPITILGSILAPLIRDRCTFDNLSVTCKELRKTCSSMDPPPPWPEGVLRIGSGIWSIAFSPDGNLLAVGCRDGIIRLLDRRKGILPPLTAHVARVYSIVFHPNSHIMASGSGDGDVRIWDLQNMEDPPTRLTTNSPHIDCLAFNHDGTILASSGDGRIRLWNFETRQFLGDLSDGTSRVVESISFSPDGRSIAGGNWGNRVCLWDVQTQQCVAMFSESTIVHAICWSPDSGYLCSAGDSKILRLWNVSDRSYVSLEGHRDSIWCVAYSPDGKFIASGGDDGTTRIFDATTGRSTATFTGHDDDATVYGVAFSPCNRFVASCGDDGCIEIRRNPYA</sequence>
<dbReference type="PROSITE" id="PS00678">
    <property type="entry name" value="WD_REPEATS_1"/>
    <property type="match status" value="2"/>
</dbReference>
<feature type="region of interest" description="Disordered" evidence="4">
    <location>
        <begin position="103"/>
        <end position="122"/>
    </location>
</feature>
<accession>A0A9K3PJM9</accession>
<feature type="repeat" description="WD" evidence="3">
    <location>
        <begin position="270"/>
        <end position="310"/>
    </location>
</feature>
<dbReference type="PANTHER" id="PTHR19848:SF8">
    <property type="entry name" value="F-BOX AND WD REPEAT DOMAIN CONTAINING 7"/>
    <property type="match status" value="1"/>
</dbReference>
<dbReference type="OrthoDB" id="17410at2759"/>
<dbReference type="Proteomes" id="UP000693970">
    <property type="component" value="Unassembled WGS sequence"/>
</dbReference>
<dbReference type="SMART" id="SM00320">
    <property type="entry name" value="WD40"/>
    <property type="match status" value="7"/>
</dbReference>
<evidence type="ECO:0000256" key="4">
    <source>
        <dbReference type="SAM" id="MobiDB-lite"/>
    </source>
</evidence>
<feature type="repeat" description="WD" evidence="3">
    <location>
        <begin position="394"/>
        <end position="435"/>
    </location>
</feature>
<protein>
    <submittedName>
        <fullName evidence="5">WD repeat-containing protein</fullName>
    </submittedName>
</protein>
<evidence type="ECO:0000313" key="6">
    <source>
        <dbReference type="Proteomes" id="UP000693970"/>
    </source>
</evidence>
<comment type="caution">
    <text evidence="5">The sequence shown here is derived from an EMBL/GenBank/DDBJ whole genome shotgun (WGS) entry which is preliminary data.</text>
</comment>
<dbReference type="CDD" id="cd00200">
    <property type="entry name" value="WD40"/>
    <property type="match status" value="1"/>
</dbReference>
<proteinExistence type="predicted"/>
<evidence type="ECO:0000313" key="5">
    <source>
        <dbReference type="EMBL" id="KAG7347339.1"/>
    </source>
</evidence>
<dbReference type="AlphaFoldDB" id="A0A9K3PJM9"/>
<dbReference type="InterPro" id="IPR019775">
    <property type="entry name" value="WD40_repeat_CS"/>
</dbReference>
<keyword evidence="1 3" id="KW-0853">WD repeat</keyword>
<keyword evidence="6" id="KW-1185">Reference proteome</keyword>
<name>A0A9K3PJM9_9STRA</name>
<gene>
    <name evidence="5" type="ORF">IV203_016044</name>
</gene>
<feature type="repeat" description="WD" evidence="3">
    <location>
        <begin position="312"/>
        <end position="353"/>
    </location>
</feature>
<dbReference type="PROSITE" id="PS50294">
    <property type="entry name" value="WD_REPEATS_REGION"/>
    <property type="match status" value="2"/>
</dbReference>
<feature type="repeat" description="WD" evidence="3">
    <location>
        <begin position="353"/>
        <end position="394"/>
    </location>
</feature>
<feature type="repeat" description="WD" evidence="3">
    <location>
        <begin position="227"/>
        <end position="268"/>
    </location>
</feature>
<dbReference type="PROSITE" id="PS50082">
    <property type="entry name" value="WD_REPEATS_2"/>
    <property type="match status" value="5"/>
</dbReference>